<dbReference type="STRING" id="741276.A0A2S5B6D5"/>
<sequence>METRELAGNAPPRSTRKTRGSTRISALISRFEEAGDGQVDREGGSAGRAGRTNARENRSAGSARVQPDGDTALPKSTSSVSTSGATSVSTSTVDPQARSEASRVPLFSDPMRRPGRASGSYRDRWNSSDPFDDRFAALSPTLASQDSLLAELLAADARELAVDGPSADPAISTAPSPVTIPLHRVFARDAEPLVLPGLDDAIRALGGPASFSPMPTRSGLPSERFRGSIGRASLESTTASCVKGVGAAPEDEAEAEQRGWEAWVRDGPPRSRWSSFTAAVRRRVPGLAARATTSDRATGTDLSPEQHHRSLIFPPFHQLPPGVTVTDLKQNRRRSQPLLTLQSALGIVGNAILGAAGSNKGISLTTIEGIRDLMQLASLFSTSQETGSATPSALRTVFITVPAFLSLDFGTAFGRPLIFLLVLTLITLVGLYELMRFTGGRKGPAVGLRRDDGEGYDCEGGVPRHASWRNSRAYRLVITFWCTSVYLPLSKLAIGALVFTDDYWPVPNPYLDSDSPTLPSLGPSHYAPLNFCYRTDMRKDAPNFVWLILPVAGVVVLTLSIWLPWRLRSVIEHEKPHVDAFTELGEKRRNDRAEYQRLLEADPSLFSFLYRGASPSVALHFGSYRTLTHRSHVDFRRPWATFRSVYLVFKLCNVLLILLVQKNNCLFRRYPTVYLLVVRQGCLLAFLSLYSLFAMKTLPYLDIPSNSSDVCSRVGYSLLAMLGLFGALGLPGTDPATVFVNVVLYSLSASKLTLSYHYSAYFVIIGMSWAQRLVKRVQRRIDFSVDIFSPFLDVEKHVKRRVWQETLAAIFLCSPEFAMSPERKLSFKLEPTPYLLDFGGSTAERIVEDFKILRSVGLAEYRAALADYRALQKLRRVILHELTGPDRYYRPAELELVSTASFFGRLDVVPFPFLVLFRYDRGDTVRLRSREELESLIEQNQSAAVAEARRVRLSLRALEGHVVFAPHEISTRGTRTSYRLAVLRIDRNSARQWNGYNCSSGFEVQLDYADGERQGVGRLRSRLRYSRAGSSFGVDTSYQLTAPLAVLFRQNRHLIERELPRISAALSAHTAAFAEEVAAKEQSLRYSVLPDVFFDGRLEVLEKEPDIRVRLLRAEHVASLQRLQERTDWLANAAGRRWWYLLWDDLWRRNHSSLPALTDVDFSPHYSRSIC</sequence>
<dbReference type="AlphaFoldDB" id="A0A2S5B6D5"/>
<feature type="transmembrane region" description="Helical" evidence="2">
    <location>
        <begin position="473"/>
        <end position="499"/>
    </location>
</feature>
<reference evidence="3 4" key="1">
    <citation type="journal article" date="2018" name="Front. Microbiol.">
        <title>Prospects for Fungal Bioremediation of Acidic Radioactive Waste Sites: Characterization and Genome Sequence of Rhodotorula taiwanensis MD1149.</title>
        <authorList>
            <person name="Tkavc R."/>
            <person name="Matrosova V.Y."/>
            <person name="Grichenko O.E."/>
            <person name="Gostincar C."/>
            <person name="Volpe R.P."/>
            <person name="Klimenkova P."/>
            <person name="Gaidamakova E.K."/>
            <person name="Zhou C.E."/>
            <person name="Stewart B.J."/>
            <person name="Lyman M.G."/>
            <person name="Malfatti S.A."/>
            <person name="Rubinfeld B."/>
            <person name="Courtot M."/>
            <person name="Singh J."/>
            <person name="Dalgard C.L."/>
            <person name="Hamilton T."/>
            <person name="Frey K.G."/>
            <person name="Gunde-Cimerman N."/>
            <person name="Dugan L."/>
            <person name="Daly M.J."/>
        </authorList>
    </citation>
    <scope>NUCLEOTIDE SEQUENCE [LARGE SCALE GENOMIC DNA]</scope>
    <source>
        <strain evidence="3 4">MD1149</strain>
    </source>
</reference>
<accession>A0A2S5B6D5</accession>
<feature type="transmembrane region" description="Helical" evidence="2">
    <location>
        <begin position="544"/>
        <end position="565"/>
    </location>
</feature>
<feature type="region of interest" description="Disordered" evidence="1">
    <location>
        <begin position="1"/>
        <end position="126"/>
    </location>
</feature>
<keyword evidence="4" id="KW-1185">Reference proteome</keyword>
<name>A0A2S5B6D5_9BASI</name>
<dbReference type="Proteomes" id="UP000237144">
    <property type="component" value="Unassembled WGS sequence"/>
</dbReference>
<feature type="transmembrane region" description="Helical" evidence="2">
    <location>
        <begin position="714"/>
        <end position="732"/>
    </location>
</feature>
<feature type="transmembrane region" description="Helical" evidence="2">
    <location>
        <begin position="672"/>
        <end position="693"/>
    </location>
</feature>
<evidence type="ECO:0000256" key="1">
    <source>
        <dbReference type="SAM" id="MobiDB-lite"/>
    </source>
</evidence>
<evidence type="ECO:0000313" key="4">
    <source>
        <dbReference type="Proteomes" id="UP000237144"/>
    </source>
</evidence>
<feature type="transmembrane region" description="Helical" evidence="2">
    <location>
        <begin position="640"/>
        <end position="660"/>
    </location>
</feature>
<feature type="transmembrane region" description="Helical" evidence="2">
    <location>
        <begin position="412"/>
        <end position="432"/>
    </location>
</feature>
<comment type="caution">
    <text evidence="3">The sequence shown here is derived from an EMBL/GenBank/DDBJ whole genome shotgun (WGS) entry which is preliminary data.</text>
</comment>
<organism evidence="3 4">
    <name type="scientific">Rhodotorula taiwanensis</name>
    <dbReference type="NCBI Taxonomy" id="741276"/>
    <lineage>
        <taxon>Eukaryota</taxon>
        <taxon>Fungi</taxon>
        <taxon>Dikarya</taxon>
        <taxon>Basidiomycota</taxon>
        <taxon>Pucciniomycotina</taxon>
        <taxon>Microbotryomycetes</taxon>
        <taxon>Sporidiobolales</taxon>
        <taxon>Sporidiobolaceae</taxon>
        <taxon>Rhodotorula</taxon>
    </lineage>
</organism>
<feature type="compositionally biased region" description="Low complexity" evidence="1">
    <location>
        <begin position="76"/>
        <end position="93"/>
    </location>
</feature>
<evidence type="ECO:0000256" key="2">
    <source>
        <dbReference type="SAM" id="Phobius"/>
    </source>
</evidence>
<keyword evidence="2" id="KW-0812">Transmembrane</keyword>
<dbReference type="OrthoDB" id="10261361at2759"/>
<dbReference type="EMBL" id="PJQD01000051">
    <property type="protein sequence ID" value="POY72271.1"/>
    <property type="molecule type" value="Genomic_DNA"/>
</dbReference>
<proteinExistence type="predicted"/>
<evidence type="ECO:0000313" key="3">
    <source>
        <dbReference type="EMBL" id="POY72271.1"/>
    </source>
</evidence>
<protein>
    <submittedName>
        <fullName evidence="3">Uncharacterized protein</fullName>
    </submittedName>
</protein>
<feature type="non-terminal residue" evidence="3">
    <location>
        <position position="1171"/>
    </location>
</feature>
<feature type="transmembrane region" description="Helical" evidence="2">
    <location>
        <begin position="752"/>
        <end position="770"/>
    </location>
</feature>
<gene>
    <name evidence="3" type="ORF">BMF94_4700</name>
</gene>
<feature type="compositionally biased region" description="Basic and acidic residues" evidence="1">
    <location>
        <begin position="30"/>
        <end position="43"/>
    </location>
</feature>
<keyword evidence="2" id="KW-1133">Transmembrane helix</keyword>
<keyword evidence="2" id="KW-0472">Membrane</keyword>